<protein>
    <submittedName>
        <fullName evidence="2">Uncharacterized protein</fullName>
    </submittedName>
</protein>
<gene>
    <name evidence="2" type="ORF">J5N97_000434</name>
</gene>
<dbReference type="EMBL" id="JAGGNH010000024">
    <property type="protein sequence ID" value="KAJ0961398.1"/>
    <property type="molecule type" value="Genomic_DNA"/>
</dbReference>
<accession>A0A9D5H301</accession>
<comment type="caution">
    <text evidence="2">The sequence shown here is derived from an EMBL/GenBank/DDBJ whole genome shotgun (WGS) entry which is preliminary data.</text>
</comment>
<feature type="region of interest" description="Disordered" evidence="1">
    <location>
        <begin position="1"/>
        <end position="23"/>
    </location>
</feature>
<reference evidence="2 3" key="1">
    <citation type="journal article" date="2022" name="Hortic Res">
        <title>The genome of Dioscorea zingiberensis sheds light on the biosynthesis, origin and evolution of the medicinally important diosgenin saponins.</title>
        <authorList>
            <person name="Li Y."/>
            <person name="Tan C."/>
            <person name="Li Z."/>
            <person name="Guo J."/>
            <person name="Li S."/>
            <person name="Chen X."/>
            <person name="Wang C."/>
            <person name="Dai X."/>
            <person name="Yang H."/>
            <person name="Song W."/>
            <person name="Hou L."/>
            <person name="Xu J."/>
            <person name="Tong Z."/>
            <person name="Xu A."/>
            <person name="Yuan X."/>
            <person name="Wang W."/>
            <person name="Yang Q."/>
            <person name="Chen L."/>
            <person name="Sun Z."/>
            <person name="Wang K."/>
            <person name="Pan B."/>
            <person name="Chen J."/>
            <person name="Bao Y."/>
            <person name="Liu F."/>
            <person name="Qi X."/>
            <person name="Gang D.R."/>
            <person name="Wen J."/>
            <person name="Li J."/>
        </authorList>
    </citation>
    <scope>NUCLEOTIDE SEQUENCE [LARGE SCALE GENOMIC DNA]</scope>
    <source>
        <strain evidence="2">Dzin_1.0</strain>
    </source>
</reference>
<evidence type="ECO:0000256" key="1">
    <source>
        <dbReference type="SAM" id="MobiDB-lite"/>
    </source>
</evidence>
<dbReference type="AlphaFoldDB" id="A0A9D5H301"/>
<evidence type="ECO:0000313" key="2">
    <source>
        <dbReference type="EMBL" id="KAJ0961398.1"/>
    </source>
</evidence>
<feature type="region of interest" description="Disordered" evidence="1">
    <location>
        <begin position="151"/>
        <end position="180"/>
    </location>
</feature>
<evidence type="ECO:0000313" key="3">
    <source>
        <dbReference type="Proteomes" id="UP001085076"/>
    </source>
</evidence>
<keyword evidence="3" id="KW-1185">Reference proteome</keyword>
<name>A0A9D5H301_9LILI</name>
<proteinExistence type="predicted"/>
<organism evidence="2 3">
    <name type="scientific">Dioscorea zingiberensis</name>
    <dbReference type="NCBI Taxonomy" id="325984"/>
    <lineage>
        <taxon>Eukaryota</taxon>
        <taxon>Viridiplantae</taxon>
        <taxon>Streptophyta</taxon>
        <taxon>Embryophyta</taxon>
        <taxon>Tracheophyta</taxon>
        <taxon>Spermatophyta</taxon>
        <taxon>Magnoliopsida</taxon>
        <taxon>Liliopsida</taxon>
        <taxon>Dioscoreales</taxon>
        <taxon>Dioscoreaceae</taxon>
        <taxon>Dioscorea</taxon>
    </lineage>
</organism>
<feature type="compositionally biased region" description="Basic residues" evidence="1">
    <location>
        <begin position="168"/>
        <end position="180"/>
    </location>
</feature>
<dbReference type="Proteomes" id="UP001085076">
    <property type="component" value="Unassembled WGS sequence"/>
</dbReference>
<sequence length="180" mass="20195">MAHEEGECSSKPRKVYQDLDKPNDEIMGYFDEEVDTDRDELQVREEMPNQSMTVAHIAPITDDTPDPQPPDLISSLERDTVLNSSSVTEMITHLAKENEKIQIESIKEHSALLFSVSEALNCGDLMEATERNMIEDQTMSPQNTDLVIGKRFPHDKEGNGKRIAGAIRKVKKGRIGKAKS</sequence>